<proteinExistence type="predicted"/>
<gene>
    <name evidence="2" type="ORF">F2P81_024728</name>
</gene>
<dbReference type="AlphaFoldDB" id="A0A6A4RR14"/>
<accession>A0A6A4RR14</accession>
<protein>
    <submittedName>
        <fullName evidence="2">Uncharacterized protein</fullName>
    </submittedName>
</protein>
<sequence>MHRPEGSASVETDVDRGILDSVQIREEIQTEAWKQNGRFAGNNHYDTTTPVVRSVTDDNILCGEVSDSNQEQFDDFEEPTQESFLSNSETNGLELSRLPHRRGETGAGPPPQGEVSGTFLQP</sequence>
<comment type="caution">
    <text evidence="2">The sequence shown here is derived from an EMBL/GenBank/DDBJ whole genome shotgun (WGS) entry which is preliminary data.</text>
</comment>
<evidence type="ECO:0000313" key="2">
    <source>
        <dbReference type="EMBL" id="KAF0022747.1"/>
    </source>
</evidence>
<dbReference type="Proteomes" id="UP000438429">
    <property type="component" value="Unassembled WGS sequence"/>
</dbReference>
<evidence type="ECO:0000256" key="1">
    <source>
        <dbReference type="SAM" id="MobiDB-lite"/>
    </source>
</evidence>
<reference evidence="2 3" key="1">
    <citation type="submission" date="2019-06" db="EMBL/GenBank/DDBJ databases">
        <title>Draft genomes of female and male turbot (Scophthalmus maximus).</title>
        <authorList>
            <person name="Xu H."/>
            <person name="Xu X.-W."/>
            <person name="Shao C."/>
            <person name="Chen S."/>
        </authorList>
    </citation>
    <scope>NUCLEOTIDE SEQUENCE [LARGE SCALE GENOMIC DNA]</scope>
    <source>
        <strain evidence="2">Ysfricsl-2016a</strain>
        <tissue evidence="2">Blood</tissue>
    </source>
</reference>
<feature type="region of interest" description="Disordered" evidence="1">
    <location>
        <begin position="65"/>
        <end position="122"/>
    </location>
</feature>
<dbReference type="EMBL" id="VEVO01000023">
    <property type="protein sequence ID" value="KAF0022747.1"/>
    <property type="molecule type" value="Genomic_DNA"/>
</dbReference>
<evidence type="ECO:0000313" key="3">
    <source>
        <dbReference type="Proteomes" id="UP000438429"/>
    </source>
</evidence>
<organism evidence="2 3">
    <name type="scientific">Scophthalmus maximus</name>
    <name type="common">Turbot</name>
    <name type="synonym">Psetta maxima</name>
    <dbReference type="NCBI Taxonomy" id="52904"/>
    <lineage>
        <taxon>Eukaryota</taxon>
        <taxon>Metazoa</taxon>
        <taxon>Chordata</taxon>
        <taxon>Craniata</taxon>
        <taxon>Vertebrata</taxon>
        <taxon>Euteleostomi</taxon>
        <taxon>Actinopterygii</taxon>
        <taxon>Neopterygii</taxon>
        <taxon>Teleostei</taxon>
        <taxon>Neoteleostei</taxon>
        <taxon>Acanthomorphata</taxon>
        <taxon>Carangaria</taxon>
        <taxon>Pleuronectiformes</taxon>
        <taxon>Pleuronectoidei</taxon>
        <taxon>Scophthalmidae</taxon>
        <taxon>Scophthalmus</taxon>
    </lineage>
</organism>
<feature type="compositionally biased region" description="Polar residues" evidence="1">
    <location>
        <begin position="81"/>
        <end position="93"/>
    </location>
</feature>
<name>A0A6A4RR14_SCOMX</name>